<name>A0ABX2C8J3_9BRAD</name>
<keyword evidence="2" id="KW-1185">Reference proteome</keyword>
<sequence length="123" mass="14098">MAKQSTFRVEDAEWSKTIIKVLEEFRKINPDITANQMLTFLHIGVNPGVSQKKLTELVNVDDATVSRISALLSERGSRGREGLKMIEIKLDENDYRFRVQHLSRGGKLIFDSLRDIMMAFKSK</sequence>
<proteinExistence type="predicted"/>
<accession>A0ABX2C8J3</accession>
<reference evidence="1" key="1">
    <citation type="submission" date="2020-05" db="EMBL/GenBank/DDBJ databases">
        <title>Nod-independent and nitrogen-fixing Bradyrhizobium aeschynomene sp. nov. isolated from nodules of Aeschynomene indica.</title>
        <authorList>
            <person name="Zhang Z."/>
        </authorList>
    </citation>
    <scope>NUCLEOTIDE SEQUENCE</scope>
    <source>
        <strain evidence="1">83012</strain>
    </source>
</reference>
<protein>
    <submittedName>
        <fullName evidence="1">MarR family transcriptional regulator</fullName>
    </submittedName>
</protein>
<dbReference type="SUPFAM" id="SSF46785">
    <property type="entry name" value="Winged helix' DNA-binding domain"/>
    <property type="match status" value="1"/>
</dbReference>
<dbReference type="Gene3D" id="1.10.10.10">
    <property type="entry name" value="Winged helix-like DNA-binding domain superfamily/Winged helix DNA-binding domain"/>
    <property type="match status" value="1"/>
</dbReference>
<evidence type="ECO:0000313" key="1">
    <source>
        <dbReference type="EMBL" id="NPU64581.1"/>
    </source>
</evidence>
<evidence type="ECO:0000313" key="2">
    <source>
        <dbReference type="Proteomes" id="UP000886476"/>
    </source>
</evidence>
<dbReference type="Proteomes" id="UP000886476">
    <property type="component" value="Unassembled WGS sequence"/>
</dbReference>
<dbReference type="RefSeq" id="WP_172109616.1">
    <property type="nucleotide sequence ID" value="NZ_JABFDN010000001.1"/>
</dbReference>
<organism evidence="1 2">
    <name type="scientific">Bradyrhizobium aeschynomenes</name>
    <dbReference type="NCBI Taxonomy" id="2734909"/>
    <lineage>
        <taxon>Bacteria</taxon>
        <taxon>Pseudomonadati</taxon>
        <taxon>Pseudomonadota</taxon>
        <taxon>Alphaproteobacteria</taxon>
        <taxon>Hyphomicrobiales</taxon>
        <taxon>Nitrobacteraceae</taxon>
        <taxon>Bradyrhizobium</taxon>
    </lineage>
</organism>
<dbReference type="EMBL" id="JABFDN010000001">
    <property type="protein sequence ID" value="NPU64581.1"/>
    <property type="molecule type" value="Genomic_DNA"/>
</dbReference>
<dbReference type="InterPro" id="IPR036388">
    <property type="entry name" value="WH-like_DNA-bd_sf"/>
</dbReference>
<dbReference type="InterPro" id="IPR036390">
    <property type="entry name" value="WH_DNA-bd_sf"/>
</dbReference>
<comment type="caution">
    <text evidence="1">The sequence shown here is derived from an EMBL/GenBank/DDBJ whole genome shotgun (WGS) entry which is preliminary data.</text>
</comment>
<gene>
    <name evidence="1" type="ORF">HL667_06185</name>
</gene>